<name>A0A4V1BZP5_9BURK</name>
<reference evidence="1 2" key="1">
    <citation type="submission" date="2019-03" db="EMBL/GenBank/DDBJ databases">
        <title>Efficiently degradation of phenoxyalkanoic acid herbicides by Cupriavidus oxalaticus strain X32.</title>
        <authorList>
            <person name="Sheng X."/>
        </authorList>
    </citation>
    <scope>NUCLEOTIDE SEQUENCE [LARGE SCALE GENOMIC DNA]</scope>
    <source>
        <strain evidence="1 2">X32</strain>
        <plasmid evidence="1 2">unnamed2</plasmid>
    </source>
</reference>
<dbReference type="Proteomes" id="UP000295294">
    <property type="component" value="Plasmid unnamed2"/>
</dbReference>
<dbReference type="KEGG" id="cox:E0W60_33855"/>
<sequence length="201" mass="22567">MTKTKGAPGIDVAVVLFFKKAAIPDKIRIRDFSMPLVNRIPGFISGLSGQSGLVGMMHARKYADEKKLEMIVVDLSVEVEKPLYPKVLKPEDLPNVDLLNLIRSSKELMQGIREHWLDWLSEEGRRGVDYGSLKEAELIARRPDFIPRLLRLPGFTHVHVVTHPAMTSFHTLPLTATSFPSDYKHIVAASARLHPDIEVVL</sequence>
<accession>A0A4V1BZP5</accession>
<dbReference type="OrthoDB" id="6835626at2"/>
<protein>
    <submittedName>
        <fullName evidence="1">Uncharacterized protein</fullName>
    </submittedName>
</protein>
<gene>
    <name evidence="1" type="ORF">E0W60_33855</name>
</gene>
<geneLocation type="plasmid" evidence="1">
    <name>unnamed2</name>
</geneLocation>
<evidence type="ECO:0000313" key="2">
    <source>
        <dbReference type="Proteomes" id="UP000295294"/>
    </source>
</evidence>
<evidence type="ECO:0000313" key="1">
    <source>
        <dbReference type="EMBL" id="QBY56042.1"/>
    </source>
</evidence>
<proteinExistence type="predicted"/>
<dbReference type="RefSeq" id="WP_116298398.1">
    <property type="nucleotide sequence ID" value="NZ_CP038637.1"/>
</dbReference>
<dbReference type="AlphaFoldDB" id="A0A4V1BZP5"/>
<keyword evidence="1" id="KW-0614">Plasmid</keyword>
<dbReference type="EMBL" id="CP038637">
    <property type="protein sequence ID" value="QBY56042.1"/>
    <property type="molecule type" value="Genomic_DNA"/>
</dbReference>
<organism evidence="1 2">
    <name type="scientific">Cupriavidus oxalaticus</name>
    <dbReference type="NCBI Taxonomy" id="96344"/>
    <lineage>
        <taxon>Bacteria</taxon>
        <taxon>Pseudomonadati</taxon>
        <taxon>Pseudomonadota</taxon>
        <taxon>Betaproteobacteria</taxon>
        <taxon>Burkholderiales</taxon>
        <taxon>Burkholderiaceae</taxon>
        <taxon>Cupriavidus</taxon>
    </lineage>
</organism>